<protein>
    <submittedName>
        <fullName evidence="2">Uncharacterized protein</fullName>
    </submittedName>
</protein>
<keyword evidence="1" id="KW-0472">Membrane</keyword>
<feature type="transmembrane region" description="Helical" evidence="1">
    <location>
        <begin position="6"/>
        <end position="21"/>
    </location>
</feature>
<gene>
    <name evidence="2" type="ORF">H7J73_14075</name>
</gene>
<dbReference type="RefSeq" id="WP_264068083.1">
    <property type="nucleotide sequence ID" value="NZ_JACKTY010000029.1"/>
</dbReference>
<feature type="transmembrane region" description="Helical" evidence="1">
    <location>
        <begin position="63"/>
        <end position="83"/>
    </location>
</feature>
<name>A0ABT3CCD3_9MYCO</name>
<organism evidence="2 3">
    <name type="scientific">Mycolicibacterium komossense</name>
    <dbReference type="NCBI Taxonomy" id="1779"/>
    <lineage>
        <taxon>Bacteria</taxon>
        <taxon>Bacillati</taxon>
        <taxon>Actinomycetota</taxon>
        <taxon>Actinomycetes</taxon>
        <taxon>Mycobacteriales</taxon>
        <taxon>Mycobacteriaceae</taxon>
        <taxon>Mycolicibacterium</taxon>
    </lineage>
</organism>
<evidence type="ECO:0000313" key="2">
    <source>
        <dbReference type="EMBL" id="MCV7227159.1"/>
    </source>
</evidence>
<evidence type="ECO:0000313" key="3">
    <source>
        <dbReference type="Proteomes" id="UP001526201"/>
    </source>
</evidence>
<keyword evidence="1" id="KW-1133">Transmembrane helix</keyword>
<feature type="transmembrane region" description="Helical" evidence="1">
    <location>
        <begin position="33"/>
        <end position="51"/>
    </location>
</feature>
<keyword evidence="3" id="KW-1185">Reference proteome</keyword>
<dbReference type="EMBL" id="JACKTY010000029">
    <property type="protein sequence ID" value="MCV7227159.1"/>
    <property type="molecule type" value="Genomic_DNA"/>
</dbReference>
<proteinExistence type="predicted"/>
<keyword evidence="1" id="KW-0812">Transmembrane</keyword>
<dbReference type="Proteomes" id="UP001526201">
    <property type="component" value="Unassembled WGS sequence"/>
</dbReference>
<comment type="caution">
    <text evidence="2">The sequence shown here is derived from an EMBL/GenBank/DDBJ whole genome shotgun (WGS) entry which is preliminary data.</text>
</comment>
<accession>A0ABT3CCD3</accession>
<sequence length="119" mass="13099">MGVTFAAITTVIVLSAWHLRIRRHPSWSVSGDGRFYIMSGYPMMALAVYWLTASPTSTEWEWALGNMWALAAMISFVYGVNALDSASHRRRAAAHTIESIPQRLPDGAHDAVNGHRTGA</sequence>
<evidence type="ECO:0000256" key="1">
    <source>
        <dbReference type="SAM" id="Phobius"/>
    </source>
</evidence>
<reference evidence="2 3" key="1">
    <citation type="journal article" date="2022" name="BMC Genomics">
        <title>Comparative genome analysis of mycobacteria focusing on tRNA and non-coding RNA.</title>
        <authorList>
            <person name="Behra P.R.K."/>
            <person name="Pettersson B.M.F."/>
            <person name="Ramesh M."/>
            <person name="Das S."/>
            <person name="Dasgupta S."/>
            <person name="Kirsebom L.A."/>
        </authorList>
    </citation>
    <scope>NUCLEOTIDE SEQUENCE [LARGE SCALE GENOMIC DNA]</scope>
    <source>
        <strain evidence="2 3">DSM 44078</strain>
    </source>
</reference>